<organism evidence="2 3">
    <name type="scientific">Podospora fimiseda</name>
    <dbReference type="NCBI Taxonomy" id="252190"/>
    <lineage>
        <taxon>Eukaryota</taxon>
        <taxon>Fungi</taxon>
        <taxon>Dikarya</taxon>
        <taxon>Ascomycota</taxon>
        <taxon>Pezizomycotina</taxon>
        <taxon>Sordariomycetes</taxon>
        <taxon>Sordariomycetidae</taxon>
        <taxon>Sordariales</taxon>
        <taxon>Podosporaceae</taxon>
        <taxon>Podospora</taxon>
    </lineage>
</organism>
<keyword evidence="3" id="KW-1185">Reference proteome</keyword>
<reference evidence="2" key="1">
    <citation type="journal article" date="2023" name="Mol. Phylogenet. Evol.">
        <title>Genome-scale phylogeny and comparative genomics of the fungal order Sordariales.</title>
        <authorList>
            <person name="Hensen N."/>
            <person name="Bonometti L."/>
            <person name="Westerberg I."/>
            <person name="Brannstrom I.O."/>
            <person name="Guillou S."/>
            <person name="Cros-Aarteil S."/>
            <person name="Calhoun S."/>
            <person name="Haridas S."/>
            <person name="Kuo A."/>
            <person name="Mondo S."/>
            <person name="Pangilinan J."/>
            <person name="Riley R."/>
            <person name="LaButti K."/>
            <person name="Andreopoulos B."/>
            <person name="Lipzen A."/>
            <person name="Chen C."/>
            <person name="Yan M."/>
            <person name="Daum C."/>
            <person name="Ng V."/>
            <person name="Clum A."/>
            <person name="Steindorff A."/>
            <person name="Ohm R.A."/>
            <person name="Martin F."/>
            <person name="Silar P."/>
            <person name="Natvig D.O."/>
            <person name="Lalanne C."/>
            <person name="Gautier V."/>
            <person name="Ament-Velasquez S.L."/>
            <person name="Kruys A."/>
            <person name="Hutchinson M.I."/>
            <person name="Powell A.J."/>
            <person name="Barry K."/>
            <person name="Miller A.N."/>
            <person name="Grigoriev I.V."/>
            <person name="Debuchy R."/>
            <person name="Gladieux P."/>
            <person name="Hiltunen Thoren M."/>
            <person name="Johannesson H."/>
        </authorList>
    </citation>
    <scope>NUCLEOTIDE SEQUENCE</scope>
    <source>
        <strain evidence="2">CBS 990.96</strain>
    </source>
</reference>
<sequence length="89" mass="10199">MVTKRMATMEFECMVYWFMVYKFTIILRAMAMCGRARMGRSQLLLLYLWEGAFSYTCLLLVPGLEIDSGWVLIRKALGCNGIFGPIPGF</sequence>
<feature type="transmembrane region" description="Helical" evidence="1">
    <location>
        <begin position="43"/>
        <end position="64"/>
    </location>
</feature>
<keyword evidence="1" id="KW-1133">Transmembrane helix</keyword>
<dbReference type="Proteomes" id="UP001301958">
    <property type="component" value="Unassembled WGS sequence"/>
</dbReference>
<evidence type="ECO:0000313" key="3">
    <source>
        <dbReference type="Proteomes" id="UP001301958"/>
    </source>
</evidence>
<keyword evidence="1" id="KW-0812">Transmembrane</keyword>
<dbReference type="AlphaFoldDB" id="A0AAN7GX86"/>
<keyword evidence="1" id="KW-0472">Membrane</keyword>
<reference evidence="2" key="2">
    <citation type="submission" date="2023-05" db="EMBL/GenBank/DDBJ databases">
        <authorList>
            <consortium name="Lawrence Berkeley National Laboratory"/>
            <person name="Steindorff A."/>
            <person name="Hensen N."/>
            <person name="Bonometti L."/>
            <person name="Westerberg I."/>
            <person name="Brannstrom I.O."/>
            <person name="Guillou S."/>
            <person name="Cros-Aarteil S."/>
            <person name="Calhoun S."/>
            <person name="Haridas S."/>
            <person name="Kuo A."/>
            <person name="Mondo S."/>
            <person name="Pangilinan J."/>
            <person name="Riley R."/>
            <person name="Labutti K."/>
            <person name="Andreopoulos B."/>
            <person name="Lipzen A."/>
            <person name="Chen C."/>
            <person name="Yanf M."/>
            <person name="Daum C."/>
            <person name="Ng V."/>
            <person name="Clum A."/>
            <person name="Ohm R."/>
            <person name="Martin F."/>
            <person name="Silar P."/>
            <person name="Natvig D."/>
            <person name="Lalanne C."/>
            <person name="Gautier V."/>
            <person name="Ament-Velasquez S.L."/>
            <person name="Kruys A."/>
            <person name="Hutchinson M.I."/>
            <person name="Powell A.J."/>
            <person name="Barry K."/>
            <person name="Miller A.N."/>
            <person name="Grigoriev I.V."/>
            <person name="Debuchy R."/>
            <person name="Gladieux P."/>
            <person name="Thoren M.H."/>
            <person name="Johannesson H."/>
        </authorList>
    </citation>
    <scope>NUCLEOTIDE SEQUENCE</scope>
    <source>
        <strain evidence="2">CBS 990.96</strain>
    </source>
</reference>
<name>A0AAN7GX86_9PEZI</name>
<dbReference type="EMBL" id="MU865346">
    <property type="protein sequence ID" value="KAK4226517.1"/>
    <property type="molecule type" value="Genomic_DNA"/>
</dbReference>
<proteinExistence type="predicted"/>
<evidence type="ECO:0000256" key="1">
    <source>
        <dbReference type="SAM" id="Phobius"/>
    </source>
</evidence>
<comment type="caution">
    <text evidence="2">The sequence shown here is derived from an EMBL/GenBank/DDBJ whole genome shotgun (WGS) entry which is preliminary data.</text>
</comment>
<feature type="transmembrane region" description="Helical" evidence="1">
    <location>
        <begin position="14"/>
        <end position="31"/>
    </location>
</feature>
<protein>
    <submittedName>
        <fullName evidence="2">Uncharacterized protein</fullName>
    </submittedName>
</protein>
<evidence type="ECO:0000313" key="2">
    <source>
        <dbReference type="EMBL" id="KAK4226517.1"/>
    </source>
</evidence>
<gene>
    <name evidence="2" type="ORF">QBC38DRAFT_480297</name>
</gene>
<accession>A0AAN7GX86</accession>